<sequence length="341" mass="36048">MLRVASSATAQRASVSVAHALAGREPLPRSGCGGHSRARNLRLSHEEQASWTFVAPSRSGEEAKQKSKWMFLSMHYVCQHQVVSTFSRGLIVSAGASFFSFTLFSASRPMPPQTPFPVAFLAEPKIDGISCALRFRARVLDSALRRPPTLPLAGDVVTLSVTASGLFGAVPPSEGEDAPASPGASASLEDLSGAPVQSASASASAASSSPSTFSSLVLWDFVDASSRGNGVWGEDISHTVRAMSEAGRLPLAFATRLRSAQPLSPATLSRWLLEVSELRVVERAKGATLASTEAHSSATRSLSACMHVPTCMNRQTPIDCILWRREGVAAAERIRSLSASS</sequence>
<dbReference type="EC" id="6.5.1.2" evidence="2"/>
<name>A0A139XMY8_TOXGO</name>
<dbReference type="VEuPathDB" id="ToxoDB:TGARI_314955A"/>
<dbReference type="Proteomes" id="UP000074247">
    <property type="component" value="Unassembled WGS sequence"/>
</dbReference>
<protein>
    <submittedName>
        <fullName evidence="2">Putative DNA ligase (NAD+)</fullName>
        <ecNumber evidence="2">6.5.1.2</ecNumber>
    </submittedName>
</protein>
<dbReference type="GO" id="GO:0003911">
    <property type="term" value="F:DNA ligase (NAD+) activity"/>
    <property type="evidence" value="ECO:0007669"/>
    <property type="project" value="UniProtKB-EC"/>
</dbReference>
<keyword evidence="2" id="KW-0436">Ligase</keyword>
<reference evidence="2 3" key="1">
    <citation type="journal article" date="2016" name="Nat. Commun.">
        <title>Local admixture of amplified and diversified secreted pathogenesis determinants shapes mosaic Toxoplasma gondii genomes.</title>
        <authorList>
            <person name="Lorenzi H."/>
            <person name="Khan A."/>
            <person name="Behnke M.S."/>
            <person name="Namasivayam S."/>
            <person name="Swapna L.S."/>
            <person name="Hadjithomas M."/>
            <person name="Karamycheva S."/>
            <person name="Pinney D."/>
            <person name="Brunk B.P."/>
            <person name="Ajioka J.W."/>
            <person name="Ajzenberg D."/>
            <person name="Boothroyd J.C."/>
            <person name="Boyle J.P."/>
            <person name="Darde M.L."/>
            <person name="Diaz-Miranda M.A."/>
            <person name="Dubey J.P."/>
            <person name="Fritz H.M."/>
            <person name="Gennari S.M."/>
            <person name="Gregory B.D."/>
            <person name="Kim K."/>
            <person name="Saeij J.P."/>
            <person name="Su C."/>
            <person name="White M.W."/>
            <person name="Zhu X.Q."/>
            <person name="Howe D.K."/>
            <person name="Rosenthal B.M."/>
            <person name="Grigg M.E."/>
            <person name="Parkinson J."/>
            <person name="Liu L."/>
            <person name="Kissinger J.C."/>
            <person name="Roos D.S."/>
            <person name="Sibley L.D."/>
        </authorList>
    </citation>
    <scope>NUCLEOTIDE SEQUENCE [LARGE SCALE GENOMIC DNA]</scope>
    <source>
        <strain evidence="2 3">ARI</strain>
    </source>
</reference>
<evidence type="ECO:0000313" key="2">
    <source>
        <dbReference type="EMBL" id="KYF40145.1"/>
    </source>
</evidence>
<evidence type="ECO:0000313" key="3">
    <source>
        <dbReference type="Proteomes" id="UP000074247"/>
    </source>
</evidence>
<evidence type="ECO:0000256" key="1">
    <source>
        <dbReference type="SAM" id="MobiDB-lite"/>
    </source>
</evidence>
<comment type="caution">
    <text evidence="2">The sequence shown here is derived from an EMBL/GenBank/DDBJ whole genome shotgun (WGS) entry which is preliminary data.</text>
</comment>
<accession>A0A139XMY8</accession>
<gene>
    <name evidence="2" type="ORF">TGARI_314955A</name>
</gene>
<proteinExistence type="predicted"/>
<feature type="region of interest" description="Disordered" evidence="1">
    <location>
        <begin position="171"/>
        <end position="191"/>
    </location>
</feature>
<dbReference type="AlphaFoldDB" id="A0A139XMY8"/>
<organism evidence="2 3">
    <name type="scientific">Toxoplasma gondii ARI</name>
    <dbReference type="NCBI Taxonomy" id="1074872"/>
    <lineage>
        <taxon>Eukaryota</taxon>
        <taxon>Sar</taxon>
        <taxon>Alveolata</taxon>
        <taxon>Apicomplexa</taxon>
        <taxon>Conoidasida</taxon>
        <taxon>Coccidia</taxon>
        <taxon>Eucoccidiorida</taxon>
        <taxon>Eimeriorina</taxon>
        <taxon>Sarcocystidae</taxon>
        <taxon>Toxoplasma</taxon>
    </lineage>
</organism>
<dbReference type="EMBL" id="AGQS02005543">
    <property type="protein sequence ID" value="KYF40145.1"/>
    <property type="molecule type" value="Genomic_DNA"/>
</dbReference>